<organism evidence="1 2">
    <name type="scientific">Ezakiella coagulans</name>
    <dbReference type="NCBI Taxonomy" id="46507"/>
    <lineage>
        <taxon>Bacteria</taxon>
        <taxon>Bacillati</taxon>
        <taxon>Bacillota</taxon>
        <taxon>Tissierellia</taxon>
        <taxon>Ezakiella</taxon>
    </lineage>
</organism>
<sequence>MNILEKLGIGNDAGQITEKIKEFIDKEDLGAVKSLADNLDASTLTGILNKLEPTISKVLYALLPDDMAKNIIDKLEPGVKSEIDKIDTTYLEDIRKKAENSNIVDDVVDNVKDAIGGLFK</sequence>
<dbReference type="InterPro" id="IPR038076">
    <property type="entry name" value="MgtE_N_sf"/>
</dbReference>
<gene>
    <name evidence="1" type="ORF">C7381_10181</name>
</gene>
<reference evidence="1 2" key="1">
    <citation type="submission" date="2018-04" db="EMBL/GenBank/DDBJ databases">
        <title>Genomic Encyclopedia of Type Strains, Phase IV (KMG-IV): sequencing the most valuable type-strain genomes for metagenomic binning, comparative biology and taxonomic classification.</title>
        <authorList>
            <person name="Goeker M."/>
        </authorList>
    </citation>
    <scope>NUCLEOTIDE SEQUENCE [LARGE SCALE GENOMIC DNA]</scope>
    <source>
        <strain evidence="1 2">DSM 20705</strain>
    </source>
</reference>
<dbReference type="RefSeq" id="WP_116479493.1">
    <property type="nucleotide sequence ID" value="NZ_QEKV01000001.1"/>
</dbReference>
<name>A0A2U1E6M9_9FIRM</name>
<dbReference type="Gene3D" id="1.25.60.10">
    <property type="entry name" value="MgtE N-terminal domain-like"/>
    <property type="match status" value="1"/>
</dbReference>
<keyword evidence="2" id="KW-1185">Reference proteome</keyword>
<evidence type="ECO:0000313" key="2">
    <source>
        <dbReference type="Proteomes" id="UP000245793"/>
    </source>
</evidence>
<protein>
    <submittedName>
        <fullName evidence="1">Uncharacterized protein</fullName>
    </submittedName>
</protein>
<proteinExistence type="predicted"/>
<accession>A0A2U1E6M9</accession>
<evidence type="ECO:0000313" key="1">
    <source>
        <dbReference type="EMBL" id="PVY95555.1"/>
    </source>
</evidence>
<dbReference type="AlphaFoldDB" id="A0A2U1E6M9"/>
<dbReference type="SUPFAM" id="SSF158791">
    <property type="entry name" value="MgtE N-terminal domain-like"/>
    <property type="match status" value="1"/>
</dbReference>
<dbReference type="Proteomes" id="UP000245793">
    <property type="component" value="Unassembled WGS sequence"/>
</dbReference>
<dbReference type="EMBL" id="QEKV01000001">
    <property type="protein sequence ID" value="PVY95555.1"/>
    <property type="molecule type" value="Genomic_DNA"/>
</dbReference>
<comment type="caution">
    <text evidence="1">The sequence shown here is derived from an EMBL/GenBank/DDBJ whole genome shotgun (WGS) entry which is preliminary data.</text>
</comment>